<dbReference type="OrthoDB" id="13547at2"/>
<sequence length="94" mass="10962">MELNTDAQVQSLDQLPLRFTKLQDATGSRLFPPILPYLLEPYEERPMVNELNRQVKLVYIRCAETWQDTRNTRNKFAHDYPGDSEQHAALVNMA</sequence>
<dbReference type="EMBL" id="CP044205">
    <property type="protein sequence ID" value="QFY41876.1"/>
    <property type="molecule type" value="Genomic_DNA"/>
</dbReference>
<dbReference type="SUPFAM" id="SSF81593">
    <property type="entry name" value="Nucleotidyltransferase substrate binding subunit/domain"/>
    <property type="match status" value="1"/>
</dbReference>
<dbReference type="InParanoid" id="A0A5Q0BJ84"/>
<gene>
    <name evidence="1" type="ORF">F6R98_03880</name>
</gene>
<reference evidence="1 2" key="1">
    <citation type="submission" date="2019-09" db="EMBL/GenBank/DDBJ databases">
        <title>Ecophysiology of the spiral-shaped methanotroph Methylospira mobilis as revealed by the complete genome sequence.</title>
        <authorList>
            <person name="Oshkin I.Y."/>
            <person name="Dedysh S.N."/>
            <person name="Miroshnikov K."/>
            <person name="Danilova O.V."/>
            <person name="Hakobyan A."/>
            <person name="Liesack W."/>
        </authorList>
    </citation>
    <scope>NUCLEOTIDE SEQUENCE [LARGE SCALE GENOMIC DNA]</scope>
    <source>
        <strain evidence="1 2">Shm1</strain>
    </source>
</reference>
<organism evidence="1 2">
    <name type="scientific">Candidatus Methylospira mobilis</name>
    <dbReference type="NCBI Taxonomy" id="1808979"/>
    <lineage>
        <taxon>Bacteria</taxon>
        <taxon>Pseudomonadati</taxon>
        <taxon>Pseudomonadota</taxon>
        <taxon>Gammaproteobacteria</taxon>
        <taxon>Methylococcales</taxon>
        <taxon>Methylococcaceae</taxon>
        <taxon>Candidatus Methylospira</taxon>
    </lineage>
</organism>
<dbReference type="Proteomes" id="UP000325755">
    <property type="component" value="Chromosome"/>
</dbReference>
<evidence type="ECO:0000313" key="2">
    <source>
        <dbReference type="Proteomes" id="UP000325755"/>
    </source>
</evidence>
<dbReference type="RefSeq" id="WP_153247859.1">
    <property type="nucleotide sequence ID" value="NZ_CP044205.1"/>
</dbReference>
<accession>A0A5Q0BJ84</accession>
<evidence type="ECO:0000313" key="1">
    <source>
        <dbReference type="EMBL" id="QFY41876.1"/>
    </source>
</evidence>
<protein>
    <submittedName>
        <fullName evidence="1">Uncharacterized protein</fullName>
    </submittedName>
</protein>
<proteinExistence type="predicted"/>
<dbReference type="AlphaFoldDB" id="A0A5Q0BJ84"/>
<dbReference type="KEGG" id="mmob:F6R98_03880"/>
<name>A0A5Q0BJ84_9GAMM</name>
<keyword evidence="2" id="KW-1185">Reference proteome</keyword>